<dbReference type="EMBL" id="JAVDPY010000001">
    <property type="protein sequence ID" value="MDR6332009.1"/>
    <property type="molecule type" value="Genomic_DNA"/>
</dbReference>
<feature type="transmembrane region" description="Helical" evidence="2">
    <location>
        <begin position="76"/>
        <end position="95"/>
    </location>
</feature>
<sequence length="459" mass="50364">MVKLAFLLVGARALRDRWWVLTLLAAALFLVASLILIDAMDGTMSVATQVFGGVFVFEGLLGLLTAFAFSGARSRVLALGRAAALIFLGTFILDYPSRNGMALSLLFGAAFLVDGTARIVTAAVVRFRLWRATVAVGVVELFLALFIGSRWPLAHELKVPLAVAVLLLMSGWIMLRASLMLRALLAEVAILSLPIYGGRDWYDNAPVIADDTAPLPPWEGPMIVHVWTPTGSADVRNHHPVIDRYIAAVDRSGAISTGHASLELKPDLYISHYPAEEIEHPPAEFARLLRATSENDVKGRFQPSYAYECANWCEADQKVEFTRFDARRLMAFWAGYRQVDTYNLTDRNCSVVVAAALDSALEGSLATRMPWVRVATLMFNPDVWAAAYIRSRAEAMSWTPGLVLDYALTMKRIVQPAPPPFADRLKDFLRRVTGGRTGAAPPARQSTKDASKPAEPVHP</sequence>
<feature type="transmembrane region" description="Helical" evidence="2">
    <location>
        <begin position="101"/>
        <end position="120"/>
    </location>
</feature>
<gene>
    <name evidence="3" type="ORF">GGQ86_000456</name>
</gene>
<evidence type="ECO:0000313" key="4">
    <source>
        <dbReference type="Proteomes" id="UP001245370"/>
    </source>
</evidence>
<keyword evidence="4" id="KW-1185">Reference proteome</keyword>
<organism evidence="3 4">
    <name type="scientific">Xanthobacter flavus</name>
    <dbReference type="NCBI Taxonomy" id="281"/>
    <lineage>
        <taxon>Bacteria</taxon>
        <taxon>Pseudomonadati</taxon>
        <taxon>Pseudomonadota</taxon>
        <taxon>Alphaproteobacteria</taxon>
        <taxon>Hyphomicrobiales</taxon>
        <taxon>Xanthobacteraceae</taxon>
        <taxon>Xanthobacter</taxon>
    </lineage>
</organism>
<dbReference type="InterPro" id="IPR052712">
    <property type="entry name" value="Acid_resist_chaperone_HdeD"/>
</dbReference>
<evidence type="ECO:0000256" key="1">
    <source>
        <dbReference type="SAM" id="MobiDB-lite"/>
    </source>
</evidence>
<feature type="transmembrane region" description="Helical" evidence="2">
    <location>
        <begin position="157"/>
        <end position="175"/>
    </location>
</feature>
<dbReference type="PANTHER" id="PTHR34989:SF1">
    <property type="entry name" value="PROTEIN HDED"/>
    <property type="match status" value="1"/>
</dbReference>
<dbReference type="PANTHER" id="PTHR34989">
    <property type="entry name" value="PROTEIN HDED"/>
    <property type="match status" value="1"/>
</dbReference>
<reference evidence="3 4" key="1">
    <citation type="submission" date="2023-07" db="EMBL/GenBank/DDBJ databases">
        <title>Genomic Encyclopedia of Type Strains, Phase IV (KMG-IV): sequencing the most valuable type-strain genomes for metagenomic binning, comparative biology and taxonomic classification.</title>
        <authorList>
            <person name="Goeker M."/>
        </authorList>
    </citation>
    <scope>NUCLEOTIDE SEQUENCE [LARGE SCALE GENOMIC DNA]</scope>
    <source>
        <strain evidence="3 4">DSM 338</strain>
    </source>
</reference>
<feature type="transmembrane region" description="Helical" evidence="2">
    <location>
        <begin position="18"/>
        <end position="37"/>
    </location>
</feature>
<dbReference type="GeneID" id="95762709"/>
<feature type="compositionally biased region" description="Basic and acidic residues" evidence="1">
    <location>
        <begin position="446"/>
        <end position="459"/>
    </location>
</feature>
<proteinExistence type="predicted"/>
<accession>A0ABU1KC13</accession>
<evidence type="ECO:0000256" key="2">
    <source>
        <dbReference type="SAM" id="Phobius"/>
    </source>
</evidence>
<dbReference type="Proteomes" id="UP001245370">
    <property type="component" value="Unassembled WGS sequence"/>
</dbReference>
<name>A0ABU1KC13_XANFL</name>
<protein>
    <submittedName>
        <fullName evidence="3">Uncharacterized membrane protein HdeD (DUF308 family)</fullName>
    </submittedName>
</protein>
<keyword evidence="2" id="KW-1133">Transmembrane helix</keyword>
<keyword evidence="2" id="KW-0472">Membrane</keyword>
<feature type="region of interest" description="Disordered" evidence="1">
    <location>
        <begin position="434"/>
        <end position="459"/>
    </location>
</feature>
<feature type="transmembrane region" description="Helical" evidence="2">
    <location>
        <begin position="132"/>
        <end position="151"/>
    </location>
</feature>
<dbReference type="RefSeq" id="WP_281807293.1">
    <property type="nucleotide sequence ID" value="NZ_BSDO01000002.1"/>
</dbReference>
<evidence type="ECO:0000313" key="3">
    <source>
        <dbReference type="EMBL" id="MDR6332009.1"/>
    </source>
</evidence>
<comment type="caution">
    <text evidence="3">The sequence shown here is derived from an EMBL/GenBank/DDBJ whole genome shotgun (WGS) entry which is preliminary data.</text>
</comment>
<feature type="transmembrane region" description="Helical" evidence="2">
    <location>
        <begin position="49"/>
        <end position="69"/>
    </location>
</feature>
<keyword evidence="2" id="KW-0812">Transmembrane</keyword>